<feature type="region of interest" description="Disordered" evidence="1">
    <location>
        <begin position="183"/>
        <end position="204"/>
    </location>
</feature>
<feature type="compositionally biased region" description="Acidic residues" evidence="1">
    <location>
        <begin position="189"/>
        <end position="204"/>
    </location>
</feature>
<accession>G0PBP9</accession>
<protein>
    <submittedName>
        <fullName evidence="2">Uncharacterized protein</fullName>
    </submittedName>
</protein>
<feature type="compositionally biased region" description="Basic and acidic residues" evidence="1">
    <location>
        <begin position="265"/>
        <end position="279"/>
    </location>
</feature>
<feature type="region of interest" description="Disordered" evidence="1">
    <location>
        <begin position="1"/>
        <end position="68"/>
    </location>
</feature>
<feature type="region of interest" description="Disordered" evidence="1">
    <location>
        <begin position="229"/>
        <end position="279"/>
    </location>
</feature>
<dbReference type="EMBL" id="GL380216">
    <property type="protein sequence ID" value="EGT50624.1"/>
    <property type="molecule type" value="Genomic_DNA"/>
</dbReference>
<proteinExistence type="predicted"/>
<dbReference type="Proteomes" id="UP000008068">
    <property type="component" value="Unassembled WGS sequence"/>
</dbReference>
<dbReference type="FunCoup" id="G0PBP9">
    <property type="interactions" value="1138"/>
</dbReference>
<organism evidence="3">
    <name type="scientific">Caenorhabditis brenneri</name>
    <name type="common">Nematode worm</name>
    <dbReference type="NCBI Taxonomy" id="135651"/>
    <lineage>
        <taxon>Eukaryota</taxon>
        <taxon>Metazoa</taxon>
        <taxon>Ecdysozoa</taxon>
        <taxon>Nematoda</taxon>
        <taxon>Chromadorea</taxon>
        <taxon>Rhabditida</taxon>
        <taxon>Rhabditina</taxon>
        <taxon>Rhabditomorpha</taxon>
        <taxon>Rhabditoidea</taxon>
        <taxon>Rhabditidae</taxon>
        <taxon>Peloderinae</taxon>
        <taxon>Caenorhabditis</taxon>
    </lineage>
</organism>
<dbReference type="HOGENOM" id="CLU_610078_0_0_1"/>
<gene>
    <name evidence="2" type="ORF">CAEBREN_26320</name>
</gene>
<keyword evidence="3" id="KW-1185">Reference proteome</keyword>
<name>G0PBP9_CAEBE</name>
<feature type="compositionally biased region" description="Basic and acidic residues" evidence="1">
    <location>
        <begin position="45"/>
        <end position="65"/>
    </location>
</feature>
<dbReference type="OrthoDB" id="5851969at2759"/>
<dbReference type="eggNOG" id="ENOG502R15Z">
    <property type="taxonomic scope" value="Eukaryota"/>
</dbReference>
<evidence type="ECO:0000256" key="1">
    <source>
        <dbReference type="SAM" id="MobiDB-lite"/>
    </source>
</evidence>
<evidence type="ECO:0000313" key="2">
    <source>
        <dbReference type="EMBL" id="EGT50624.1"/>
    </source>
</evidence>
<dbReference type="InParanoid" id="G0PBP9"/>
<feature type="compositionally biased region" description="Basic and acidic residues" evidence="1">
    <location>
        <begin position="10"/>
        <end position="20"/>
    </location>
</feature>
<dbReference type="OMA" id="HRIYNKR"/>
<reference evidence="3" key="1">
    <citation type="submission" date="2011-07" db="EMBL/GenBank/DDBJ databases">
        <authorList>
            <consortium name="Caenorhabditis brenneri Sequencing and Analysis Consortium"/>
            <person name="Wilson R.K."/>
        </authorList>
    </citation>
    <scope>NUCLEOTIDE SEQUENCE [LARGE SCALE GENOMIC DNA]</scope>
    <source>
        <strain evidence="3">PB2801</strain>
    </source>
</reference>
<evidence type="ECO:0000313" key="3">
    <source>
        <dbReference type="Proteomes" id="UP000008068"/>
    </source>
</evidence>
<sequence length="398" mass="46902">MDSCVRKKRTLAERRESDKLRQRRFRAKKREEARLSQTTSTGPVEKGKKERVYTLPKKTADEIRATNRLRQQRFRAKRRGELVEESMVPPVKEVMVKIEALKAVKEEVIEDPSERIQRILLEAATDEKNRQTEIRREKDRIRKRRERQRKRDNALRMAGFSQEEISEHQCQKTLEFLEKDMEKMHEESMEPDDDEGIEEEEEVEKVDDEYFDPIDFMAQLEAMGLVLQPGTDGTPVLELKQKSEDPEVSEESTSSTPDPLLYTFPEKKPWQRCHSAEERRERERMRKRMYRAKQRFISTGKMEMQWDPALIKRSPTGDDDEGITPLPPWNKSMSQEQKLEAHRIYNRRYRERLRKDMSSTPVLEEESSTDSMDPDVINAMLFSTMASASQLSSILGSE</sequence>
<dbReference type="AlphaFoldDB" id="G0PBP9"/>